<dbReference type="EMBL" id="RYZR01000005">
    <property type="protein sequence ID" value="RUL64172.1"/>
    <property type="molecule type" value="Genomic_DNA"/>
</dbReference>
<evidence type="ECO:0000259" key="1">
    <source>
        <dbReference type="Pfam" id="PF02627"/>
    </source>
</evidence>
<protein>
    <submittedName>
        <fullName evidence="2">Carboxymuconolactone decarboxylase family protein</fullName>
    </submittedName>
</protein>
<organism evidence="2 3">
    <name type="scientific">Dyella dinghuensis</name>
    <dbReference type="NCBI Taxonomy" id="1920169"/>
    <lineage>
        <taxon>Bacteria</taxon>
        <taxon>Pseudomonadati</taxon>
        <taxon>Pseudomonadota</taxon>
        <taxon>Gammaproteobacteria</taxon>
        <taxon>Lysobacterales</taxon>
        <taxon>Rhodanobacteraceae</taxon>
        <taxon>Dyella</taxon>
    </lineage>
</organism>
<sequence>MNRLHTIDINEATGETEQMFSAIKRAVGKVPNAYAVLGSNAPGVLGQVLQTGAALKQTQLNAREQDAINLAISEASGCDYCVAAHSFTGKLAGFTNEQMHELRNGAFSADAKIDALVKFAVNVVKTSGTVPADAVNAVKQAGYSDRQIIEALYAISAILFTNMLNRVNDTVVDFPKVA</sequence>
<dbReference type="NCBIfam" id="TIGR00778">
    <property type="entry name" value="ahpD_dom"/>
    <property type="match status" value="1"/>
</dbReference>
<dbReference type="AlphaFoldDB" id="A0A432LTA2"/>
<reference evidence="2 3" key="1">
    <citation type="submission" date="2018-12" db="EMBL/GenBank/DDBJ databases">
        <title>Dyella dinghuensis sp. nov. DHOA06 and Dyella choica sp. nov. 4M-K27, isolated from forest soil.</title>
        <authorList>
            <person name="Qiu L.-H."/>
            <person name="Gao Z.-H."/>
        </authorList>
    </citation>
    <scope>NUCLEOTIDE SEQUENCE [LARGE SCALE GENOMIC DNA]</scope>
    <source>
        <strain evidence="2 3">DHOA06</strain>
    </source>
</reference>
<comment type="caution">
    <text evidence="2">The sequence shown here is derived from an EMBL/GenBank/DDBJ whole genome shotgun (WGS) entry which is preliminary data.</text>
</comment>
<dbReference type="InterPro" id="IPR004675">
    <property type="entry name" value="AhpD_core"/>
</dbReference>
<feature type="domain" description="Carboxymuconolactone decarboxylase-like" evidence="1">
    <location>
        <begin position="52"/>
        <end position="109"/>
    </location>
</feature>
<dbReference type="RefSeq" id="WP_126673451.1">
    <property type="nucleotide sequence ID" value="NZ_RYZR01000005.1"/>
</dbReference>
<name>A0A432LTA2_9GAMM</name>
<dbReference type="InterPro" id="IPR003779">
    <property type="entry name" value="CMD-like"/>
</dbReference>
<gene>
    <name evidence="2" type="ORF">EKH79_08950</name>
</gene>
<dbReference type="PANTHER" id="PTHR35446:SF3">
    <property type="entry name" value="CMD DOMAIN-CONTAINING PROTEIN"/>
    <property type="match status" value="1"/>
</dbReference>
<dbReference type="Pfam" id="PF02627">
    <property type="entry name" value="CMD"/>
    <property type="match status" value="1"/>
</dbReference>
<evidence type="ECO:0000313" key="3">
    <source>
        <dbReference type="Proteomes" id="UP000267077"/>
    </source>
</evidence>
<dbReference type="PANTHER" id="PTHR35446">
    <property type="entry name" value="SI:CH211-175M2.5"/>
    <property type="match status" value="1"/>
</dbReference>
<keyword evidence="3" id="KW-1185">Reference proteome</keyword>
<dbReference type="Proteomes" id="UP000267077">
    <property type="component" value="Unassembled WGS sequence"/>
</dbReference>
<accession>A0A432LTA2</accession>
<proteinExistence type="predicted"/>
<dbReference type="Gene3D" id="1.20.1290.10">
    <property type="entry name" value="AhpD-like"/>
    <property type="match status" value="1"/>
</dbReference>
<evidence type="ECO:0000313" key="2">
    <source>
        <dbReference type="EMBL" id="RUL64172.1"/>
    </source>
</evidence>
<dbReference type="OrthoDB" id="9808310at2"/>
<dbReference type="GO" id="GO:0051920">
    <property type="term" value="F:peroxiredoxin activity"/>
    <property type="evidence" value="ECO:0007669"/>
    <property type="project" value="InterPro"/>
</dbReference>
<dbReference type="InterPro" id="IPR029032">
    <property type="entry name" value="AhpD-like"/>
</dbReference>
<dbReference type="SUPFAM" id="SSF69118">
    <property type="entry name" value="AhpD-like"/>
    <property type="match status" value="1"/>
</dbReference>